<dbReference type="Gene3D" id="1.10.418.10">
    <property type="entry name" value="Calponin-like domain"/>
    <property type="match status" value="2"/>
</dbReference>
<dbReference type="Pfam" id="PF00307">
    <property type="entry name" value="CH"/>
    <property type="match status" value="2"/>
</dbReference>
<dbReference type="InterPro" id="IPR001715">
    <property type="entry name" value="CH_dom"/>
</dbReference>
<dbReference type="EMBL" id="AKHW03006807">
    <property type="protein sequence ID" value="KYO18528.1"/>
    <property type="molecule type" value="Genomic_DNA"/>
</dbReference>
<keyword evidence="10" id="KW-1185">Reference proteome</keyword>
<dbReference type="InterPro" id="IPR027310">
    <property type="entry name" value="Profilin_CS"/>
</dbReference>
<feature type="coiled-coil region" evidence="6">
    <location>
        <begin position="2655"/>
        <end position="2689"/>
    </location>
</feature>
<dbReference type="STRING" id="8496.A0A151M1Y5"/>
<feature type="coiled-coil region" evidence="6">
    <location>
        <begin position="2091"/>
        <end position="2125"/>
    </location>
</feature>
<evidence type="ECO:0000256" key="1">
    <source>
        <dbReference type="ARBA" id="ARBA00004308"/>
    </source>
</evidence>
<evidence type="ECO:0000313" key="10">
    <source>
        <dbReference type="Proteomes" id="UP000050525"/>
    </source>
</evidence>
<dbReference type="Proteomes" id="UP000050525">
    <property type="component" value="Unassembled WGS sequence"/>
</dbReference>
<dbReference type="PROSITE" id="PS00020">
    <property type="entry name" value="ACTININ_2"/>
    <property type="match status" value="1"/>
</dbReference>
<dbReference type="PANTHER" id="PTHR14514:SF4">
    <property type="entry name" value="NESPRIN-2"/>
    <property type="match status" value="1"/>
</dbReference>
<dbReference type="Gene3D" id="1.20.58.60">
    <property type="match status" value="3"/>
</dbReference>
<keyword evidence="4" id="KW-0472">Membrane</keyword>
<organism evidence="9 10">
    <name type="scientific">Alligator mississippiensis</name>
    <name type="common">American alligator</name>
    <dbReference type="NCBI Taxonomy" id="8496"/>
    <lineage>
        <taxon>Eukaryota</taxon>
        <taxon>Metazoa</taxon>
        <taxon>Chordata</taxon>
        <taxon>Craniata</taxon>
        <taxon>Vertebrata</taxon>
        <taxon>Euteleostomi</taxon>
        <taxon>Archelosauria</taxon>
        <taxon>Archosauria</taxon>
        <taxon>Crocodylia</taxon>
        <taxon>Alligatoridae</taxon>
        <taxon>Alligatorinae</taxon>
        <taxon>Alligator</taxon>
    </lineage>
</organism>
<feature type="region of interest" description="Disordered" evidence="7">
    <location>
        <begin position="2131"/>
        <end position="2151"/>
    </location>
</feature>
<dbReference type="SUPFAM" id="SSF47576">
    <property type="entry name" value="Calponin-homology domain, CH-domain"/>
    <property type="match status" value="1"/>
</dbReference>
<feature type="coiled-coil region" evidence="6">
    <location>
        <begin position="1760"/>
        <end position="1829"/>
    </location>
</feature>
<feature type="coiled-coil region" evidence="6">
    <location>
        <begin position="842"/>
        <end position="869"/>
    </location>
</feature>
<accession>A0A151M1Y5</accession>
<feature type="region of interest" description="Disordered" evidence="7">
    <location>
        <begin position="2248"/>
        <end position="2319"/>
    </location>
</feature>
<feature type="domain" description="Calponin-homology (CH)" evidence="8">
    <location>
        <begin position="129"/>
        <end position="234"/>
    </location>
</feature>
<dbReference type="GO" id="GO:0003779">
    <property type="term" value="F:actin binding"/>
    <property type="evidence" value="ECO:0007669"/>
    <property type="project" value="UniProtKB-KW"/>
</dbReference>
<dbReference type="PROSITE" id="PS00414">
    <property type="entry name" value="PROFILIN"/>
    <property type="match status" value="1"/>
</dbReference>
<dbReference type="InterPro" id="IPR001589">
    <property type="entry name" value="Actinin_actin-bd_CS"/>
</dbReference>
<dbReference type="InterPro" id="IPR018159">
    <property type="entry name" value="Spectrin/alpha-actinin"/>
</dbReference>
<keyword evidence="6" id="KW-0175">Coiled coil</keyword>
<feature type="compositionally biased region" description="Polar residues" evidence="7">
    <location>
        <begin position="2265"/>
        <end position="2274"/>
    </location>
</feature>
<comment type="caution">
    <text evidence="9">The sequence shown here is derived from an EMBL/GenBank/DDBJ whole genome shotgun (WGS) entry which is preliminary data.</text>
</comment>
<dbReference type="InterPro" id="IPR057057">
    <property type="entry name" value="Spectrin_SYNE1"/>
</dbReference>
<evidence type="ECO:0000256" key="5">
    <source>
        <dbReference type="ARBA" id="ARBA00023203"/>
    </source>
</evidence>
<gene>
    <name evidence="9" type="primary">SYNE2</name>
    <name evidence="9" type="ORF">Y1Q_0014797</name>
</gene>
<evidence type="ECO:0000259" key="8">
    <source>
        <dbReference type="PROSITE" id="PS50021"/>
    </source>
</evidence>
<evidence type="ECO:0000256" key="4">
    <source>
        <dbReference type="ARBA" id="ARBA00023136"/>
    </source>
</evidence>
<dbReference type="SMART" id="SM00033">
    <property type="entry name" value="CH"/>
    <property type="match status" value="2"/>
</dbReference>
<comment type="subcellular location">
    <subcellularLocation>
        <location evidence="1">Endomembrane system</location>
    </subcellularLocation>
</comment>
<dbReference type="SUPFAM" id="SSF46966">
    <property type="entry name" value="Spectrin repeat"/>
    <property type="match status" value="6"/>
</dbReference>
<dbReference type="InterPro" id="IPR036872">
    <property type="entry name" value="CH_dom_sf"/>
</dbReference>
<feature type="coiled-coil region" evidence="6">
    <location>
        <begin position="2517"/>
        <end position="2573"/>
    </location>
</feature>
<sequence>MAWDLYTDIKRGHVLLDLLEVLSGQQLPREKGFNTFQCRSNIENALAFLKNKSIKLINIHVADIIEGKPSIVLGLIWTIISHFHIEELACTFACSYNQPSLDSSSVVGSSATASPPPKRSAKVKKRWKMSAKKALLLWAKEQCSMHGSINVADFRTSWRNGLAFLAVIHALRPDLIDMDRAKCRSNKENLKEAFRIAEHELSIPRLLEPEDVDVIDPDEKSIMTYVAQFLQYSRSFPVTEEDLQGKVKEALGWLTMQEMKLKKLLTDTENETLCKKYQEMLSFMELFNQEKRAFLPLLSSKRNVAEISKDLQQMREAWDNLTSQINEWKTMLDCVLPPPLDGIELWLQEVEHLLAEGLPDLQDHCKAMALFKEKIIVFKNLMDCFSGHLDTLQSFENKDEKNMPLVPLEKLEEMKRRFSNIRFTNFSLLLEYLCHLCSAIYDEVTSKLNIWNIKYGAKESVELLLADWHDFIEKRRIITQLETAFQICEDLKNKSKSTTMLAGDSQYTSKLFKTVESKISMCREYISNVNAILQKVLSSWSTYTENMPLLKTWLEEARKGHSRKIPTESLSAWNSVHGSLNEAGNFLIEVSSEDMGSDISKELKKLNRKWAKFIKRTQFVREKKEDATEQAIDLLPRVGKIEELLDGVENWVTETECLLDKVKQEGCMEPPAEESLQILIARGTSCQEQVVAAEDILQMVTQSISSQVSLQHFHTAQLQARIEEARDRTEAAMNNLHMVLPKSEKTLSEKDIMINFEESQQELETSIVKAMQLVGQKVSPEEHASKYEEASSILNTNILDKYLKAAEQLKNISPAYEKPVLEKKIKEVCRRWEAFFSHEGSLGELNSSLQGLKALCQRLTAEEAFLETNKLVEDCEQKQEELERHATDIYSGLSHVGKGQPSREGSCVFASENGEKKVFPQSADTLSTQELASPITDEILEMDVKHQNGESCTKKSEKHGDLPLKTLLESFDAEKSNLELHLQSIKDEVVSGFTSEIQDASCLQNKLCDLEVLQSKANSCWMQFEIIASKLENLVDESEKLTISEMRNKLKREWSELQVVLNPRMKSLKTALELVLPIENESNFLCEPDQQLHKKDVQLLTLTNIPLIYGELKEIQKSIENHIEQCKQLEELDSSTRDEFNPADFKAACRLMHKYKKQFEEMNHKMQVSEKVLKDLDAFLATFKKVKLSIERAASLSQPGEPAGQETAWKEMAQQEISRLKEEAKCLDERLSLVDIHLEDAECGGMVCCEKLVATLLETVNDACGQIDKQELTQEYELQETFSTRNSELLKNIQDIHDKMNKIGLRDPTIPAVQQRIKSLHELEQELNQCATDMDFIREIANQLLQTEETKGKEANEQYRATQRLWEDTKLSLSECQEQCARALELLKQYQSYKNSLTSIMEKQENVLAQQTSYLGKENLQKMIAKIGVVREEFNDHSEDIDKINHICKNLQVKLNKMRIFEEPPFENEANMITDRWLDINEKTENYCDNLERALALWDKLLSLFGKIDTWANTELRNIEECYLAEDELTQLKACLQVQEKNLKDSDTKVAEIEYLLNGSESPLELQVIRSTVVNKMELIRKHLSTKLGASELNGNTAELKGDLDLAKTQIGMTESLLKALSPSDTLEIFTKLEEIYQKILQQKHHVTLLEKETGCLTPEVAELKKQLKSITDLFNTKKQIFQDHFLGLLNYQCKNFNDWFNSTQLSLKECFEPSETKLILEEKLQQLRSFLTFEGKDRDIQEVKSLLNKVKNYLPKASVNQLSNSVRDQEAELQTVITKCETQEQELHTTLQHLTRLQEDTSALKDWLNAQKEELQESKREKTDLETFYQVLMQQREQFDSLAQLSQSLREAGFTGDGAISEANHLVSRYQVLLTGTGEMLGVTQMLSKDPFEACAENLSSWIQRLKESVVGLSSREGELPLEERIHQIKEIIVCKEEGEAKIQNLVALGEILMSMEGTKETAIQQTISELQNQWECTLHLATKYLSYQEQLQLQKELYRQCKDQVRRALTELKQQQQELGFDLQPGLQEKQAQLTKYTKLLQEAEGFTCQLNELKSQEGNLQDYSEDPCCMEESWLELKHRHESLLLKLQNLVQTLDGHVREHQQLQDMMSSLSTTLAAASEEPLDVTNASVDKPAPKQRLLKSQEQQAPLNRCDDTLQKIMVLAESVKQNTSPQGQKFITDEVETLQCKHGSLKERLENVKQEGENILTDTLESQHVFADAVQIPDKLHTMKKREKEVVSHTPIAVGENTTIEDPEERWGKNNGQPLNGNNTEKEQQNNLDSEESRLLPASPLPSHTPEQTMQEEKNTGKQVVAEPDDVQENLLDRETRLQGSRPQLETHRNGTCDEGVKLAKKIKQAEEKSSIQRKEDQAFRENLHQFQQWLSSKEQMLNSIAAEEERPASEKTVSVLEALKDSLSEGHNFLCLISQDRELLLKSGKAPIEDNLLEELQQQWVCYQGKLNEASRKLKMLQCPLLLVNGKILDTAALTPHIENYPLKSQSTNMEMVFQKHFFPEAQADAAYIEEERKVKELKNQAAELDIVLITEQLKEIENLYNELEKQKAEALSLRDEAVPSATKTTASHSPTLERMVSLWERLLQEILAIKEVKQKQHHLINKYHENLSAVQSSMKTLSAEKENLKTGPMNNTVLLEKIKTFMDSIHKARDTLDELKTQQQNLSEHLMCMDKELTESQVKQLEQWWELTEQSVQQKYRQVVAEIDEFNLVINKVQDIQKSLEHEQLLQAGLNSPEGQKPKHSVLWTTELQALKHNIALLKRSTELQMKRIWSDEEKKTLENAISDLQSQAEALEQQTPWEDVQTSSSHHKKYEILRRMKQNISWVKDSLLLLDRKAAFFPDAIREQIRNCTSVNNAILAKEPTIASLAEETQCIIVALGPEESADMISLLQELQNLYKALALESAERLWYLELQLEKRHRLITGIENVCSQLQNAETQTVPDASETTTCSELGQRQAVLKELAKEMQEIEGHILSYFQESPQTTRELNIFEQLFLMDQLRSLKIRVRKIQRLIQNKCRVVEKKIAVHTEFSERITTLEQELNDLQCDEQNLEREKKLNTEQETRDKLCILKERIFAFQSNLLNIMKYKEILGSLGLHWDASHLDELQTRFLEMRNNLEEKMKWFDHFIMESDRHQESLSEIQAMTFSIREEADMLNNHPSSSPGKDLVSAQILCQEVQQVMYLTQEAVNQLNRNEVFDVSFKEAEMQQVKSLEKDIDQLNHFVQNMILDLQANFVKEQDFQGKLEHTLQIVKQIKSELQHPLLVDLEMKTVQYQKMHWEAIQDTVQAEYWAIKDIMEKEKERQEEKSDLTADIETKLNELQALEIQLKKDIASHVNALHEAYEMVQLYSKAVQRAVKLLTDYEARILPMQVDLDGLEDSCQIPQWNQEELDSAKADVEALTSKMENIVKPGSKTQLENTLHDLVARNLALGEKAQRKRADMQR</sequence>
<dbReference type="SMART" id="SM00150">
    <property type="entry name" value="SPEC"/>
    <property type="match status" value="5"/>
</dbReference>
<evidence type="ECO:0000256" key="6">
    <source>
        <dbReference type="SAM" id="Coils"/>
    </source>
</evidence>
<name>A0A151M1Y5_ALLMI</name>
<evidence type="ECO:0000256" key="2">
    <source>
        <dbReference type="ARBA" id="ARBA00022553"/>
    </source>
</evidence>
<protein>
    <submittedName>
        <fullName evidence="9">Nesprin-2 isoform A</fullName>
    </submittedName>
</protein>
<dbReference type="Pfam" id="PF25034">
    <property type="entry name" value="Spectrin_SYNE1"/>
    <property type="match status" value="1"/>
</dbReference>
<dbReference type="CDD" id="cd21244">
    <property type="entry name" value="CH_SYNE2_rpt2"/>
    <property type="match status" value="1"/>
</dbReference>
<evidence type="ECO:0000256" key="7">
    <source>
        <dbReference type="SAM" id="MobiDB-lite"/>
    </source>
</evidence>
<keyword evidence="3" id="KW-0677">Repeat</keyword>
<keyword evidence="5" id="KW-0009">Actin-binding</keyword>
<reference evidence="9 10" key="1">
    <citation type="journal article" date="2012" name="Genome Biol.">
        <title>Sequencing three crocodilian genomes to illuminate the evolution of archosaurs and amniotes.</title>
        <authorList>
            <person name="St John J.A."/>
            <person name="Braun E.L."/>
            <person name="Isberg S.R."/>
            <person name="Miles L.G."/>
            <person name="Chong A.Y."/>
            <person name="Gongora J."/>
            <person name="Dalzell P."/>
            <person name="Moran C."/>
            <person name="Bed'hom B."/>
            <person name="Abzhanov A."/>
            <person name="Burgess S.C."/>
            <person name="Cooksey A.M."/>
            <person name="Castoe T.A."/>
            <person name="Crawford N.G."/>
            <person name="Densmore L.D."/>
            <person name="Drew J.C."/>
            <person name="Edwards S.V."/>
            <person name="Faircloth B.C."/>
            <person name="Fujita M.K."/>
            <person name="Greenwold M.J."/>
            <person name="Hoffmann F.G."/>
            <person name="Howard J.M."/>
            <person name="Iguchi T."/>
            <person name="Janes D.E."/>
            <person name="Khan S.Y."/>
            <person name="Kohno S."/>
            <person name="de Koning A.J."/>
            <person name="Lance S.L."/>
            <person name="McCarthy F.M."/>
            <person name="McCormack J.E."/>
            <person name="Merchant M.E."/>
            <person name="Peterson D.G."/>
            <person name="Pollock D.D."/>
            <person name="Pourmand N."/>
            <person name="Raney B.J."/>
            <person name="Roessler K.A."/>
            <person name="Sanford J.R."/>
            <person name="Sawyer R.H."/>
            <person name="Schmidt C.J."/>
            <person name="Triplett E.W."/>
            <person name="Tuberville T.D."/>
            <person name="Venegas-Anaya M."/>
            <person name="Howard J.T."/>
            <person name="Jarvis E.D."/>
            <person name="Guillette L.J.Jr."/>
            <person name="Glenn T.C."/>
            <person name="Green R.E."/>
            <person name="Ray D.A."/>
        </authorList>
    </citation>
    <scope>NUCLEOTIDE SEQUENCE [LARGE SCALE GENOMIC DNA]</scope>
    <source>
        <strain evidence="9">KSC_2009_1</strain>
    </source>
</reference>
<feature type="coiled-coil region" evidence="6">
    <location>
        <begin position="3043"/>
        <end position="3077"/>
    </location>
</feature>
<feature type="domain" description="Calponin-homology (CH)" evidence="8">
    <location>
        <begin position="1"/>
        <end position="84"/>
    </location>
</feature>
<dbReference type="FunFam" id="1.10.418.10:FF:000050">
    <property type="entry name" value="nesprin-2 isoform X2"/>
    <property type="match status" value="1"/>
</dbReference>
<proteinExistence type="predicted"/>
<feature type="coiled-coil region" evidence="6">
    <location>
        <begin position="2000"/>
        <end position="2059"/>
    </location>
</feature>
<evidence type="ECO:0000313" key="9">
    <source>
        <dbReference type="EMBL" id="KYO18528.1"/>
    </source>
</evidence>
<keyword evidence="2" id="KW-0597">Phosphoprotein</keyword>
<dbReference type="FunFam" id="1.20.58.60:FF:000174">
    <property type="entry name" value="Spectrin repeat-containing, nuclear envelope 2"/>
    <property type="match status" value="1"/>
</dbReference>
<evidence type="ECO:0000256" key="3">
    <source>
        <dbReference type="ARBA" id="ARBA00022737"/>
    </source>
</evidence>
<dbReference type="PANTHER" id="PTHR14514">
    <property type="entry name" value="PKA ANCHORING PROTEIN"/>
    <property type="match status" value="1"/>
</dbReference>
<dbReference type="eggNOG" id="KOG0516">
    <property type="taxonomic scope" value="Eukaryota"/>
</dbReference>
<dbReference type="PROSITE" id="PS50021">
    <property type="entry name" value="CH"/>
    <property type="match status" value="2"/>
</dbReference>